<dbReference type="EMBL" id="CH408029">
    <property type="protein sequence ID" value="EAQ92404.1"/>
    <property type="molecule type" value="Genomic_DNA"/>
</dbReference>
<dbReference type="RefSeq" id="XP_001219860.1">
    <property type="nucleotide sequence ID" value="XM_001219859.1"/>
</dbReference>
<reference evidence="4" key="1">
    <citation type="journal article" date="2015" name="Genome Announc.">
        <title>Draft genome sequence of the cellulolytic fungus Chaetomium globosum.</title>
        <authorList>
            <person name="Cuomo C.A."/>
            <person name="Untereiner W.A."/>
            <person name="Ma L.-J."/>
            <person name="Grabherr M."/>
            <person name="Birren B.W."/>
        </authorList>
    </citation>
    <scope>NUCLEOTIDE SEQUENCE [LARGE SCALE GENOMIC DNA]</scope>
    <source>
        <strain evidence="4">ATCC 6205 / CBS 148.51 / DSM 1962 / NBRC 6347 / NRRL 1970</strain>
    </source>
</reference>
<evidence type="ECO:0000256" key="1">
    <source>
        <dbReference type="SAM" id="MobiDB-lite"/>
    </source>
</evidence>
<keyword evidence="4" id="KW-1185">Reference proteome</keyword>
<dbReference type="OrthoDB" id="4590548at2759"/>
<protein>
    <submittedName>
        <fullName evidence="3">Uncharacterized protein</fullName>
    </submittedName>
</protein>
<feature type="signal peptide" evidence="2">
    <location>
        <begin position="1"/>
        <end position="21"/>
    </location>
</feature>
<dbReference type="AlphaFoldDB" id="Q2HGL5"/>
<sequence length="200" mass="22225">MLPKLSSLLAIPALLAATAVAAPAIESARRPCRTGCLPDDLSVARLVLLDDVARHHHSDERLVIPRLRHFHQDRGGDSHHQHQDYHLLPGHHDTPGHHFKPHGNRRDGNLYLVYRHRDCHVPGARPANVSTVTNIHFTTHTFTDTKAGTTVYETTITKPQTGSGRWTFAIATGDENRLGRRDASRTLASSSRGETMDVRN</sequence>
<feature type="chain" id="PRO_5004209168" evidence="2">
    <location>
        <begin position="22"/>
        <end position="200"/>
    </location>
</feature>
<dbReference type="GeneID" id="4387193"/>
<gene>
    <name evidence="3" type="ORF">CHGG_00639</name>
</gene>
<accession>Q2HGL5</accession>
<evidence type="ECO:0000256" key="2">
    <source>
        <dbReference type="SAM" id="SignalP"/>
    </source>
</evidence>
<feature type="region of interest" description="Disordered" evidence="1">
    <location>
        <begin position="177"/>
        <end position="200"/>
    </location>
</feature>
<dbReference type="Proteomes" id="UP000001056">
    <property type="component" value="Unassembled WGS sequence"/>
</dbReference>
<dbReference type="HOGENOM" id="CLU_1366093_0_0_1"/>
<keyword evidence="2" id="KW-0732">Signal</keyword>
<evidence type="ECO:0000313" key="4">
    <source>
        <dbReference type="Proteomes" id="UP000001056"/>
    </source>
</evidence>
<proteinExistence type="predicted"/>
<dbReference type="VEuPathDB" id="FungiDB:CHGG_00639"/>
<organism evidence="3 4">
    <name type="scientific">Chaetomium globosum (strain ATCC 6205 / CBS 148.51 / DSM 1962 / NBRC 6347 / NRRL 1970)</name>
    <name type="common">Soil fungus</name>
    <dbReference type="NCBI Taxonomy" id="306901"/>
    <lineage>
        <taxon>Eukaryota</taxon>
        <taxon>Fungi</taxon>
        <taxon>Dikarya</taxon>
        <taxon>Ascomycota</taxon>
        <taxon>Pezizomycotina</taxon>
        <taxon>Sordariomycetes</taxon>
        <taxon>Sordariomycetidae</taxon>
        <taxon>Sordariales</taxon>
        <taxon>Chaetomiaceae</taxon>
        <taxon>Chaetomium</taxon>
    </lineage>
</organism>
<dbReference type="InParanoid" id="Q2HGL5"/>
<name>Q2HGL5_CHAGB</name>
<evidence type="ECO:0000313" key="3">
    <source>
        <dbReference type="EMBL" id="EAQ92404.1"/>
    </source>
</evidence>